<evidence type="ECO:0000256" key="1">
    <source>
        <dbReference type="ARBA" id="ARBA00022737"/>
    </source>
</evidence>
<reference evidence="6" key="1">
    <citation type="submission" date="2012-06" db="EMBL/GenBank/DDBJ databases">
        <title>The complete genome of Flexibacter litoralis DSM 6794.</title>
        <authorList>
            <person name="Lucas S."/>
            <person name="Copeland A."/>
            <person name="Lapidus A."/>
            <person name="Glavina del Rio T."/>
            <person name="Dalin E."/>
            <person name="Tice H."/>
            <person name="Bruce D."/>
            <person name="Goodwin L."/>
            <person name="Pitluck S."/>
            <person name="Peters L."/>
            <person name="Ovchinnikova G."/>
            <person name="Lu M."/>
            <person name="Kyrpides N."/>
            <person name="Mavromatis K."/>
            <person name="Ivanova N."/>
            <person name="Brettin T."/>
            <person name="Detter J.C."/>
            <person name="Han C."/>
            <person name="Larimer F."/>
            <person name="Land M."/>
            <person name="Hauser L."/>
            <person name="Markowitz V."/>
            <person name="Cheng J.-F."/>
            <person name="Hugenholtz P."/>
            <person name="Woyke T."/>
            <person name="Wu D."/>
            <person name="Spring S."/>
            <person name="Lang E."/>
            <person name="Kopitz M."/>
            <person name="Brambilla E."/>
            <person name="Klenk H.-P."/>
            <person name="Eisen J.A."/>
        </authorList>
    </citation>
    <scope>NUCLEOTIDE SEQUENCE [LARGE SCALE GENOMIC DNA]</scope>
    <source>
        <strain evidence="6">ATCC 23117 / DSM 6794 / NBRC 15988 / NCIMB 1366 / Sio-4</strain>
    </source>
</reference>
<evidence type="ECO:0000313" key="5">
    <source>
        <dbReference type="EMBL" id="AFM05053.1"/>
    </source>
</evidence>
<dbReference type="PANTHER" id="PTHR44943">
    <property type="entry name" value="CELLULOSE SYNTHASE OPERON PROTEIN C"/>
    <property type="match status" value="1"/>
</dbReference>
<feature type="repeat" description="TPR" evidence="3">
    <location>
        <begin position="31"/>
        <end position="64"/>
    </location>
</feature>
<dbReference type="HOGENOM" id="CLU_031878_0_0_10"/>
<dbReference type="Gene3D" id="1.25.40.10">
    <property type="entry name" value="Tetratricopeptide repeat domain"/>
    <property type="match status" value="3"/>
</dbReference>
<accession>I4AM68</accession>
<feature type="repeat" description="TPR" evidence="3">
    <location>
        <begin position="521"/>
        <end position="554"/>
    </location>
</feature>
<keyword evidence="6" id="KW-1185">Reference proteome</keyword>
<dbReference type="AlphaFoldDB" id="I4AM68"/>
<dbReference type="STRING" id="880071.Fleli_2697"/>
<dbReference type="PATRIC" id="fig|880071.3.peg.2683"/>
<feature type="signal peptide" evidence="4">
    <location>
        <begin position="1"/>
        <end position="29"/>
    </location>
</feature>
<evidence type="ECO:0000256" key="2">
    <source>
        <dbReference type="ARBA" id="ARBA00022803"/>
    </source>
</evidence>
<gene>
    <name evidence="5" type="ordered locus">Fleli_2697</name>
</gene>
<protein>
    <submittedName>
        <fullName evidence="5">Tetratricopeptide repeat protein</fullName>
    </submittedName>
</protein>
<dbReference type="SUPFAM" id="SSF48452">
    <property type="entry name" value="TPR-like"/>
    <property type="match status" value="2"/>
</dbReference>
<evidence type="ECO:0000256" key="3">
    <source>
        <dbReference type="PROSITE-ProRule" id="PRU00339"/>
    </source>
</evidence>
<evidence type="ECO:0000313" key="6">
    <source>
        <dbReference type="Proteomes" id="UP000006054"/>
    </source>
</evidence>
<dbReference type="PROSITE" id="PS50005">
    <property type="entry name" value="TPR"/>
    <property type="match status" value="2"/>
</dbReference>
<dbReference type="EMBL" id="CP003345">
    <property type="protein sequence ID" value="AFM05053.1"/>
    <property type="molecule type" value="Genomic_DNA"/>
</dbReference>
<organism evidence="5 6">
    <name type="scientific">Bernardetia litoralis (strain ATCC 23117 / DSM 6794 / NBRC 15988 / NCIMB 1366 / Fx l1 / Sio-4)</name>
    <name type="common">Flexibacter litoralis</name>
    <dbReference type="NCBI Taxonomy" id="880071"/>
    <lineage>
        <taxon>Bacteria</taxon>
        <taxon>Pseudomonadati</taxon>
        <taxon>Bacteroidota</taxon>
        <taxon>Cytophagia</taxon>
        <taxon>Cytophagales</taxon>
        <taxon>Bernardetiaceae</taxon>
        <taxon>Bernardetia</taxon>
    </lineage>
</organism>
<keyword evidence="2 3" id="KW-0802">TPR repeat</keyword>
<dbReference type="OrthoDB" id="9763354at2"/>
<dbReference type="Pfam" id="PF13432">
    <property type="entry name" value="TPR_16"/>
    <property type="match status" value="2"/>
</dbReference>
<dbReference type="PANTHER" id="PTHR44943:SF8">
    <property type="entry name" value="TPR REPEAT-CONTAINING PROTEIN MJ0263"/>
    <property type="match status" value="1"/>
</dbReference>
<dbReference type="Proteomes" id="UP000006054">
    <property type="component" value="Chromosome"/>
</dbReference>
<dbReference type="InterPro" id="IPR019734">
    <property type="entry name" value="TPR_rpt"/>
</dbReference>
<dbReference type="InterPro" id="IPR051685">
    <property type="entry name" value="Ycf3/AcsC/BcsC/TPR_MFPF"/>
</dbReference>
<proteinExistence type="predicted"/>
<dbReference type="KEGG" id="fli:Fleli_2697"/>
<name>I4AM68_BERLS</name>
<feature type="chain" id="PRO_5003685477" evidence="4">
    <location>
        <begin position="30"/>
        <end position="611"/>
    </location>
</feature>
<keyword evidence="1" id="KW-0677">Repeat</keyword>
<dbReference type="eggNOG" id="COG0457">
    <property type="taxonomic scope" value="Bacteria"/>
</dbReference>
<sequence precursor="true">MNNPSMKKYNSFSFLLLIFLTLFYVSVFAQNTQDLALADEYYEQGEYEKAIQYYEKIAKKNPSASYIYANYLDAMLRLEQLKDAEKYIERCLKDRPLDPKINIDYAKLFLQKREDKKANRHFEEYINSIKSNSHLARVTARVLAHEGFYEYAEKMYLQAQKNTQENYDMDLGLLYLAMGKPKKMVEQFLILLKTQPNDAPYVQHLLQSRLSEDEEWDMVEPMLYEAIQKYPNNEVFSEMLVWYFLQRKNFMMAFTQAKALDRRNKSEGVKIMEIGMLAYNNEEWKSAMTIFGHLTENYKGRFIYGQAKHFLMESKEEYIKHQFPIDKEQIKSLVNDYQESLTEIGWNPSTAKSARNMALLQAFYLNQKDIAINTLNKITEIRGVPHQLLSQVKLDLGDIYVLKNEPWEATLLYSQVEKTEKETPLGYSAKLKNAKLSYFNGDFKLAKAHLDILKLATSREIANDAMDLSILIQDNTGLDSSETAMKEYAAIDLLIFQQQYEDALLAYNKILSHFENHSLTDEIYWKEAIILQKMGRFEEAAEKLKTVLKINPTDIFGDDANFLLGKIYEENLNNTQKAEEYYKKQLVDYAGSMYVVEARKRIRKLRGEVIN</sequence>
<evidence type="ECO:0000256" key="4">
    <source>
        <dbReference type="SAM" id="SignalP"/>
    </source>
</evidence>
<dbReference type="InterPro" id="IPR011990">
    <property type="entry name" value="TPR-like_helical_dom_sf"/>
</dbReference>
<dbReference type="SMART" id="SM00028">
    <property type="entry name" value="TPR"/>
    <property type="match status" value="5"/>
</dbReference>
<keyword evidence="4" id="KW-0732">Signal</keyword>